<keyword evidence="5 7" id="KW-0975">Bacterial flagellum</keyword>
<feature type="region of interest" description="Disordered" evidence="8">
    <location>
        <begin position="1"/>
        <end position="43"/>
    </location>
</feature>
<dbReference type="InterPro" id="IPR022781">
    <property type="entry name" value="Flagellar_biosynth_FliO"/>
</dbReference>
<evidence type="ECO:0000313" key="9">
    <source>
        <dbReference type="EMBL" id="MEY8771206.1"/>
    </source>
</evidence>
<evidence type="ECO:0000313" key="10">
    <source>
        <dbReference type="Proteomes" id="UP001565243"/>
    </source>
</evidence>
<evidence type="ECO:0000256" key="4">
    <source>
        <dbReference type="ARBA" id="ARBA00023136"/>
    </source>
</evidence>
<protein>
    <recommendedName>
        <fullName evidence="7">Flagellar protein</fullName>
    </recommendedName>
</protein>
<dbReference type="EMBL" id="JBGFFX010000006">
    <property type="protein sequence ID" value="MEY8771206.1"/>
    <property type="molecule type" value="Genomic_DNA"/>
</dbReference>
<keyword evidence="4 7" id="KW-0472">Membrane</keyword>
<evidence type="ECO:0000256" key="3">
    <source>
        <dbReference type="ARBA" id="ARBA00022989"/>
    </source>
</evidence>
<evidence type="ECO:0000256" key="1">
    <source>
        <dbReference type="ARBA" id="ARBA00022475"/>
    </source>
</evidence>
<name>A0ABV4E8F7_9GAMM</name>
<feature type="transmembrane region" description="Helical" evidence="7">
    <location>
        <begin position="46"/>
        <end position="68"/>
    </location>
</feature>
<evidence type="ECO:0000256" key="7">
    <source>
        <dbReference type="RuleBase" id="RU362064"/>
    </source>
</evidence>
<accession>A0ABV4E8F7</accession>
<organism evidence="9 10">
    <name type="scientific">Erwinia aeris</name>
    <dbReference type="NCBI Taxonomy" id="3239803"/>
    <lineage>
        <taxon>Bacteria</taxon>
        <taxon>Pseudomonadati</taxon>
        <taxon>Pseudomonadota</taxon>
        <taxon>Gammaproteobacteria</taxon>
        <taxon>Enterobacterales</taxon>
        <taxon>Erwiniaceae</taxon>
        <taxon>Erwinia</taxon>
    </lineage>
</organism>
<evidence type="ECO:0000256" key="8">
    <source>
        <dbReference type="SAM" id="MobiDB-lite"/>
    </source>
</evidence>
<keyword evidence="3 7" id="KW-1133">Transmembrane helix</keyword>
<feature type="compositionally biased region" description="Polar residues" evidence="8">
    <location>
        <begin position="1"/>
        <end position="22"/>
    </location>
</feature>
<dbReference type="PANTHER" id="PTHR38766">
    <property type="entry name" value="FLAGELLAR PROTEIN FLIO"/>
    <property type="match status" value="1"/>
</dbReference>
<keyword evidence="2 7" id="KW-0812">Transmembrane</keyword>
<keyword evidence="10" id="KW-1185">Reference proteome</keyword>
<dbReference type="InterPro" id="IPR052205">
    <property type="entry name" value="FliO/MopB"/>
</dbReference>
<comment type="caution">
    <text evidence="9">The sequence shown here is derived from an EMBL/GenBank/DDBJ whole genome shotgun (WGS) entry which is preliminary data.</text>
</comment>
<keyword evidence="9" id="KW-0282">Flagellum</keyword>
<dbReference type="Pfam" id="PF04347">
    <property type="entry name" value="FliO"/>
    <property type="match status" value="1"/>
</dbReference>
<proteinExistence type="inferred from homology"/>
<comment type="subcellular location">
    <subcellularLocation>
        <location evidence="7">Cell membrane</location>
    </subcellularLocation>
    <subcellularLocation>
        <location evidence="7">Bacterial flagellum basal body</location>
    </subcellularLocation>
</comment>
<comment type="similarity">
    <text evidence="6 7">Belongs to the FliO/MopB family.</text>
</comment>
<sequence>MTTASQTQQEQAPMSTGQQQPAAHSPVNVGQTQQPPGQPAASTGSVLTQVSSVLAVIILLILACAWLAKRFGFAPKTGKRGQRDISISASCQVGQRERVVIVDVQDARLVLGVTAQQITHLHTLPPSPVQENPEEPQPAGDFRQVLELIKRAGKPK</sequence>
<keyword evidence="9" id="KW-0969">Cilium</keyword>
<feature type="compositionally biased region" description="Low complexity" evidence="8">
    <location>
        <begin position="26"/>
        <end position="35"/>
    </location>
</feature>
<dbReference type="PANTHER" id="PTHR38766:SF1">
    <property type="entry name" value="FLAGELLAR PROTEIN FLIO"/>
    <property type="match status" value="1"/>
</dbReference>
<dbReference type="NCBIfam" id="TIGR03500">
    <property type="entry name" value="FliO_TIGR"/>
    <property type="match status" value="1"/>
</dbReference>
<dbReference type="Proteomes" id="UP001565243">
    <property type="component" value="Unassembled WGS sequence"/>
</dbReference>
<evidence type="ECO:0000256" key="5">
    <source>
        <dbReference type="ARBA" id="ARBA00023143"/>
    </source>
</evidence>
<evidence type="ECO:0000256" key="6">
    <source>
        <dbReference type="ARBA" id="ARBA00037937"/>
    </source>
</evidence>
<reference evidence="9 10" key="1">
    <citation type="submission" date="2024-07" db="EMBL/GenBank/DDBJ databases">
        <authorList>
            <person name="Hebao G."/>
        </authorList>
    </citation>
    <scope>NUCLEOTIDE SEQUENCE [LARGE SCALE GENOMIC DNA]</scope>
    <source>
        <strain evidence="9 10">ACCC 02193</strain>
    </source>
</reference>
<keyword evidence="9" id="KW-0966">Cell projection</keyword>
<keyword evidence="1 7" id="KW-1003">Cell membrane</keyword>
<gene>
    <name evidence="9" type="primary">fliO</name>
    <name evidence="9" type="ORF">AB6T85_12345</name>
</gene>
<evidence type="ECO:0000256" key="2">
    <source>
        <dbReference type="ARBA" id="ARBA00022692"/>
    </source>
</evidence>